<keyword evidence="1" id="KW-0456">Lyase</keyword>
<dbReference type="InterPro" id="IPR016024">
    <property type="entry name" value="ARM-type_fold"/>
</dbReference>
<keyword evidence="2" id="KW-1185">Reference proteome</keyword>
<evidence type="ECO:0000313" key="2">
    <source>
        <dbReference type="Proteomes" id="UP000009234"/>
    </source>
</evidence>
<protein>
    <submittedName>
        <fullName evidence="1">PBS lyase HEAT domain protein repeat-containing protein</fullName>
    </submittedName>
</protein>
<dbReference type="eggNOG" id="COG1413">
    <property type="taxonomic scope" value="Bacteria"/>
</dbReference>
<dbReference type="SMART" id="SM00567">
    <property type="entry name" value="EZ_HEAT"/>
    <property type="match status" value="3"/>
</dbReference>
<reference evidence="1 2" key="2">
    <citation type="journal article" date="2012" name="Stand. Genomic Sci.">
        <title>Complete genome sequence of the sulfate-reducing firmicute Desulfotomaculum ruminis type strain (DL(T)).</title>
        <authorList>
            <person name="Spring S."/>
            <person name="Visser M."/>
            <person name="Lu M."/>
            <person name="Copeland A."/>
            <person name="Lapidus A."/>
            <person name="Lucas S."/>
            <person name="Cheng J.F."/>
            <person name="Han C."/>
            <person name="Tapia R."/>
            <person name="Goodwin L.A."/>
            <person name="Pitluck S."/>
            <person name="Ivanova N."/>
            <person name="Land M."/>
            <person name="Hauser L."/>
            <person name="Larimer F."/>
            <person name="Rohde M."/>
            <person name="Goker M."/>
            <person name="Detter J.C."/>
            <person name="Kyrpides N.C."/>
            <person name="Woyke T."/>
            <person name="Schaap P.J."/>
            <person name="Plugge C.M."/>
            <person name="Muyzer G."/>
            <person name="Kuever J."/>
            <person name="Pereira I.A."/>
            <person name="Parshina S.N."/>
            <person name="Bernier-Latmani R."/>
            <person name="Stams A.J."/>
            <person name="Klenk H.P."/>
        </authorList>
    </citation>
    <scope>NUCLEOTIDE SEQUENCE [LARGE SCALE GENOMIC DNA]</scope>
    <source>
        <strain evidence="2">ATCC 23193 / DSM 2154 / NCIB 8452 / DL</strain>
    </source>
</reference>
<dbReference type="GO" id="GO:0016829">
    <property type="term" value="F:lyase activity"/>
    <property type="evidence" value="ECO:0007669"/>
    <property type="project" value="UniProtKB-KW"/>
</dbReference>
<dbReference type="EMBL" id="CP002780">
    <property type="protein sequence ID" value="AEG58905.1"/>
    <property type="molecule type" value="Genomic_DNA"/>
</dbReference>
<dbReference type="STRING" id="696281.Desru_0620"/>
<evidence type="ECO:0000313" key="1">
    <source>
        <dbReference type="EMBL" id="AEG58905.1"/>
    </source>
</evidence>
<dbReference type="Pfam" id="PF13646">
    <property type="entry name" value="HEAT_2"/>
    <property type="match status" value="1"/>
</dbReference>
<dbReference type="AlphaFoldDB" id="F6DST6"/>
<proteinExistence type="predicted"/>
<organism evidence="1 2">
    <name type="scientific">Desulforamulus ruminis (strain ATCC 23193 / DSM 2154 / NCIMB 8452 / DL)</name>
    <name type="common">Desulfotomaculum ruminis</name>
    <dbReference type="NCBI Taxonomy" id="696281"/>
    <lineage>
        <taxon>Bacteria</taxon>
        <taxon>Bacillati</taxon>
        <taxon>Bacillota</taxon>
        <taxon>Clostridia</taxon>
        <taxon>Eubacteriales</taxon>
        <taxon>Peptococcaceae</taxon>
        <taxon>Desulforamulus</taxon>
    </lineage>
</organism>
<name>F6DST6_DESRL</name>
<dbReference type="KEGG" id="dru:Desru_0620"/>
<dbReference type="InterPro" id="IPR004155">
    <property type="entry name" value="PBS_lyase_HEAT"/>
</dbReference>
<dbReference type="InterPro" id="IPR011989">
    <property type="entry name" value="ARM-like"/>
</dbReference>
<gene>
    <name evidence="1" type="ordered locus">Desru_0620</name>
</gene>
<dbReference type="Gene3D" id="1.25.10.10">
    <property type="entry name" value="Leucine-rich Repeat Variant"/>
    <property type="match status" value="1"/>
</dbReference>
<sequence length="216" mass="24451">MTLRREVSGLLKEARYDQLVARTMEERGMIKYLFQPLYHPYGAERWRAIRALGLVSKELAKEDPVAARELIRRLLWSMNDESGTTSWSAPEAIGEMIYHNPDLFQEYISIVVHASEEEIFHRGIAWTLGRVGPAKPDLVREFIPLLIQFLNHSQSEVKGYAAWALGQIGVKEALPHLANLLDDSGAVEVYEEPKVTVKSVNQLVREAIEKIKGCPG</sequence>
<dbReference type="NCBIfam" id="NF045662">
    <property type="entry name" value="DVU0298_fam"/>
    <property type="match status" value="1"/>
</dbReference>
<dbReference type="OrthoDB" id="5430983at2"/>
<dbReference type="InterPro" id="IPR054701">
    <property type="entry name" value="DVU0298-like"/>
</dbReference>
<dbReference type="HOGENOM" id="CLU_094508_0_0_9"/>
<dbReference type="SUPFAM" id="SSF48371">
    <property type="entry name" value="ARM repeat"/>
    <property type="match status" value="1"/>
</dbReference>
<dbReference type="Proteomes" id="UP000009234">
    <property type="component" value="Chromosome"/>
</dbReference>
<reference evidence="2" key="1">
    <citation type="submission" date="2011-05" db="EMBL/GenBank/DDBJ databases">
        <title>Complete sequence of Desulfotomaculum ruminis DSM 2154.</title>
        <authorList>
            <person name="Lucas S."/>
            <person name="Copeland A."/>
            <person name="Lapidus A."/>
            <person name="Cheng J.-F."/>
            <person name="Goodwin L."/>
            <person name="Pitluck S."/>
            <person name="Lu M."/>
            <person name="Detter J.C."/>
            <person name="Han C."/>
            <person name="Tapia R."/>
            <person name="Land M."/>
            <person name="Hauser L."/>
            <person name="Kyrpides N."/>
            <person name="Ivanova N."/>
            <person name="Mikhailova N."/>
            <person name="Pagani I."/>
            <person name="Stams A.J.M."/>
            <person name="Plugge C.M."/>
            <person name="Muyzer G."/>
            <person name="Kuever J."/>
            <person name="Parshina S.N."/>
            <person name="Ivanova A.E."/>
            <person name="Nazina T.N."/>
            <person name="Brambilla E."/>
            <person name="Spring S."/>
            <person name="Klenk H.-P."/>
            <person name="Woyke T."/>
        </authorList>
    </citation>
    <scope>NUCLEOTIDE SEQUENCE [LARGE SCALE GENOMIC DNA]</scope>
    <source>
        <strain evidence="2">ATCC 23193 / DSM 2154 / NCIB 8452 / DL</strain>
    </source>
</reference>
<accession>F6DST6</accession>